<gene>
    <name evidence="7" type="ORF">H8S11_12510</name>
</gene>
<keyword evidence="4 6" id="KW-1133">Transmembrane helix</keyword>
<feature type="transmembrane region" description="Helical" evidence="6">
    <location>
        <begin position="243"/>
        <end position="266"/>
    </location>
</feature>
<feature type="transmembrane region" description="Helical" evidence="6">
    <location>
        <begin position="67"/>
        <end position="89"/>
    </location>
</feature>
<dbReference type="EMBL" id="JACOPO010000011">
    <property type="protein sequence ID" value="MBC5723631.1"/>
    <property type="molecule type" value="Genomic_DNA"/>
</dbReference>
<feature type="transmembrane region" description="Helical" evidence="6">
    <location>
        <begin position="138"/>
        <end position="159"/>
    </location>
</feature>
<comment type="subcellular location">
    <subcellularLocation>
        <location evidence="1">Membrane</location>
        <topology evidence="1">Multi-pass membrane protein</topology>
    </subcellularLocation>
</comment>
<feature type="transmembrane region" description="Helical" evidence="6">
    <location>
        <begin position="351"/>
        <end position="370"/>
    </location>
</feature>
<dbReference type="GO" id="GO:0005886">
    <property type="term" value="C:plasma membrane"/>
    <property type="evidence" value="ECO:0007669"/>
    <property type="project" value="TreeGrafter"/>
</dbReference>
<dbReference type="PANTHER" id="PTHR30569:SF0">
    <property type="entry name" value="CYTOSINE PERMEASE"/>
    <property type="match status" value="1"/>
</dbReference>
<dbReference type="GO" id="GO:0015209">
    <property type="term" value="F:cytosine transmembrane transporter activity"/>
    <property type="evidence" value="ECO:0007669"/>
    <property type="project" value="InterPro"/>
</dbReference>
<evidence type="ECO:0000256" key="3">
    <source>
        <dbReference type="ARBA" id="ARBA00022692"/>
    </source>
</evidence>
<feature type="transmembrane region" description="Helical" evidence="6">
    <location>
        <begin position="110"/>
        <end position="132"/>
    </location>
</feature>
<comment type="caution">
    <text evidence="7">The sequence shown here is derived from an EMBL/GenBank/DDBJ whole genome shotgun (WGS) entry which is preliminary data.</text>
</comment>
<dbReference type="CDD" id="cd11484">
    <property type="entry name" value="SLC-NCS1sbd_CobB-like"/>
    <property type="match status" value="1"/>
</dbReference>
<feature type="transmembrane region" description="Helical" evidence="6">
    <location>
        <begin position="203"/>
        <end position="222"/>
    </location>
</feature>
<dbReference type="InterPro" id="IPR001248">
    <property type="entry name" value="Pur-cyt_permease"/>
</dbReference>
<reference evidence="7" key="1">
    <citation type="submission" date="2020-08" db="EMBL/GenBank/DDBJ databases">
        <title>Genome public.</title>
        <authorList>
            <person name="Liu C."/>
            <person name="Sun Q."/>
        </authorList>
    </citation>
    <scope>NUCLEOTIDE SEQUENCE</scope>
    <source>
        <strain evidence="7">NSJ-23</strain>
    </source>
</reference>
<feature type="transmembrane region" description="Helical" evidence="6">
    <location>
        <begin position="39"/>
        <end position="61"/>
    </location>
</feature>
<dbReference type="Gene3D" id="1.10.4160.10">
    <property type="entry name" value="Hydantoin permease"/>
    <property type="match status" value="1"/>
</dbReference>
<feature type="transmembrane region" description="Helical" evidence="6">
    <location>
        <begin position="278"/>
        <end position="299"/>
    </location>
</feature>
<evidence type="ECO:0000256" key="2">
    <source>
        <dbReference type="ARBA" id="ARBA00008974"/>
    </source>
</evidence>
<evidence type="ECO:0000256" key="1">
    <source>
        <dbReference type="ARBA" id="ARBA00004141"/>
    </source>
</evidence>
<feature type="transmembrane region" description="Helical" evidence="6">
    <location>
        <begin position="325"/>
        <end position="345"/>
    </location>
</feature>
<feature type="transmembrane region" description="Helical" evidence="6">
    <location>
        <begin position="391"/>
        <end position="409"/>
    </location>
</feature>
<organism evidence="7 8">
    <name type="scientific">Flintibacter hominis</name>
    <dbReference type="NCBI Taxonomy" id="2763048"/>
    <lineage>
        <taxon>Bacteria</taxon>
        <taxon>Bacillati</taxon>
        <taxon>Bacillota</taxon>
        <taxon>Clostridia</taxon>
        <taxon>Eubacteriales</taxon>
        <taxon>Flintibacter</taxon>
    </lineage>
</organism>
<dbReference type="RefSeq" id="WP_186853355.1">
    <property type="nucleotide sequence ID" value="NZ_JACOPO010000011.1"/>
</dbReference>
<keyword evidence="3 6" id="KW-0812">Transmembrane</keyword>
<sequence length="437" mass="46943">MSDKQHNVSTSVTEGGVEEQDYIYTPVPKNKRYGWIKMFFVWLCWNVVVGDLATGTALGSSMNFRDALIALSIGDIILVVVMIMTVYIGSKTGLAAMSLIRFTVGRVGTYIFSAIICFTSVGWFATQLGFFGQIWTKYIPLSVPVLAVLGGIMMASTAIKGFKGMEKLSTFAAIPLLLFIVLALVNCVRLIGVDSLFSYSPTGNQIGAMTTGVTTVIGSWAAGMATVPDCGRFAKTDIVKISIVWVSGLFFGHFLLPIAGIAAALHLETWDFGVVSDYIGVLATGSGLIGAVLITLAAWTTNQQNLYSAANAACNIIEVKKKAPITIILGVIGIALGFCGVVDYFVPYMTWLGIVIPPMAAVMVADYLVLPLFGIKHDYNYNDISYEKLPLIKWPSVLAWGCGVVVAIFTPGIQAVNGMVATVVLHVVFNLVSNKKH</sequence>
<keyword evidence="5 6" id="KW-0472">Membrane</keyword>
<dbReference type="AlphaFoldDB" id="A0A8J6J197"/>
<proteinExistence type="inferred from homology"/>
<name>A0A8J6J197_9FIRM</name>
<feature type="transmembrane region" description="Helical" evidence="6">
    <location>
        <begin position="171"/>
        <end position="191"/>
    </location>
</feature>
<keyword evidence="8" id="KW-1185">Reference proteome</keyword>
<evidence type="ECO:0000313" key="8">
    <source>
        <dbReference type="Proteomes" id="UP000628736"/>
    </source>
</evidence>
<accession>A0A8J6J197</accession>
<dbReference type="PANTHER" id="PTHR30569">
    <property type="entry name" value="CYTOSINE TRANSPORTER CODB"/>
    <property type="match status" value="1"/>
</dbReference>
<dbReference type="InterPro" id="IPR030191">
    <property type="entry name" value="CodB"/>
</dbReference>
<dbReference type="Proteomes" id="UP000628736">
    <property type="component" value="Unassembled WGS sequence"/>
</dbReference>
<evidence type="ECO:0000256" key="5">
    <source>
        <dbReference type="ARBA" id="ARBA00023136"/>
    </source>
</evidence>
<evidence type="ECO:0000256" key="4">
    <source>
        <dbReference type="ARBA" id="ARBA00022989"/>
    </source>
</evidence>
<evidence type="ECO:0000256" key="6">
    <source>
        <dbReference type="SAM" id="Phobius"/>
    </source>
</evidence>
<protein>
    <submittedName>
        <fullName evidence="7">Cytosine permease</fullName>
    </submittedName>
</protein>
<dbReference type="Pfam" id="PF02133">
    <property type="entry name" value="Transp_cyt_pur"/>
    <property type="match status" value="1"/>
</dbReference>
<comment type="similarity">
    <text evidence="2">Belongs to the purine-cytosine permease (2.A.39) family.</text>
</comment>
<evidence type="ECO:0000313" key="7">
    <source>
        <dbReference type="EMBL" id="MBC5723631.1"/>
    </source>
</evidence>